<dbReference type="AlphaFoldDB" id="A0A235FD40"/>
<sequence>MKIWQKAIVGTMLLGGFAGYTQYQKTAEPAWKVNENEFYIVKKLKEGLQIEYVQNPQLRVSDHFGLIQKNFNEVQLPGDFRTFKIEQFSFSPHESYLLYSVDLKESDKNELDVPVLNAKKAVYTFEDGSEEEFPLIFTVNGEAPANEFVYKHRLYRSVRIQPDFQQLSEDTWQKINTTQKLKLDQLTLTSKNSETKLKPVFFKVNPHNEESILGAEPLNRKIPLPDGGSATFKDFEISYYFTRITMEQGFDDHVVGFGGEYEGIPRIEQPVYELMYTEKSGFFIPLFNFDAGTMLNSGKKSSTITFDSVMYRSGESFNWKVKGKEMAEFNKNRVLKEKEILLGKKAGVSFYDLGYYYDGNAPMIKFTMKQESDFLVQDFGPVPKYRLEESFSDRSEYETLNDNQKKQMFRNVLTVKNADGMELKNFDIYYLENYTYGIAFHEGQKLPEEDLRIELSNIVYAKQLAEVETLKLSMPKPK</sequence>
<dbReference type="OrthoDB" id="2957942at2"/>
<evidence type="ECO:0000313" key="1">
    <source>
        <dbReference type="EMBL" id="OYD58705.1"/>
    </source>
</evidence>
<keyword evidence="2" id="KW-1185">Reference proteome</keyword>
<proteinExistence type="predicted"/>
<dbReference type="RefSeq" id="WP_094250666.1">
    <property type="nucleotide sequence ID" value="NZ_JBHLXL010000001.1"/>
</dbReference>
<name>A0A235FD40_9BACL</name>
<organism evidence="1 2">
    <name type="scientific">Fictibacillus aquaticus</name>
    <dbReference type="NCBI Taxonomy" id="2021314"/>
    <lineage>
        <taxon>Bacteria</taxon>
        <taxon>Bacillati</taxon>
        <taxon>Bacillota</taxon>
        <taxon>Bacilli</taxon>
        <taxon>Bacillales</taxon>
        <taxon>Fictibacillaceae</taxon>
        <taxon>Fictibacillus</taxon>
    </lineage>
</organism>
<comment type="caution">
    <text evidence="1">The sequence shown here is derived from an EMBL/GenBank/DDBJ whole genome shotgun (WGS) entry which is preliminary data.</text>
</comment>
<gene>
    <name evidence="1" type="ORF">CGZ90_02050</name>
</gene>
<evidence type="ECO:0000313" key="2">
    <source>
        <dbReference type="Proteomes" id="UP000215059"/>
    </source>
</evidence>
<accession>A0A235FD40</accession>
<protein>
    <submittedName>
        <fullName evidence="1">Uncharacterized protein</fullName>
    </submittedName>
</protein>
<dbReference type="EMBL" id="NOII01000001">
    <property type="protein sequence ID" value="OYD58705.1"/>
    <property type="molecule type" value="Genomic_DNA"/>
</dbReference>
<dbReference type="Proteomes" id="UP000215059">
    <property type="component" value="Unassembled WGS sequence"/>
</dbReference>
<reference evidence="1 2" key="1">
    <citation type="submission" date="2017-07" db="EMBL/GenBank/DDBJ databases">
        <title>Fictibacillus sp. nov. GDSW-R2A3 Genome sequencing and assembly.</title>
        <authorList>
            <person name="Mayilraj S."/>
        </authorList>
    </citation>
    <scope>NUCLEOTIDE SEQUENCE [LARGE SCALE GENOMIC DNA]</scope>
    <source>
        <strain evidence="1 2">GDSW-R2A3</strain>
    </source>
</reference>